<dbReference type="Proteomes" id="UP001165677">
    <property type="component" value="Unassembled WGS sequence"/>
</dbReference>
<protein>
    <submittedName>
        <fullName evidence="1">Plasmid recombination protein</fullName>
    </submittedName>
</protein>
<dbReference type="RefSeq" id="WP_264369800.1">
    <property type="nucleotide sequence ID" value="NZ_JAPCIO010000012.1"/>
</dbReference>
<evidence type="ECO:0000313" key="2">
    <source>
        <dbReference type="Proteomes" id="UP001165677"/>
    </source>
</evidence>
<proteinExistence type="predicted"/>
<comment type="caution">
    <text evidence="1">The sequence shown here is derived from an EMBL/GenBank/DDBJ whole genome shotgun (WGS) entry which is preliminary data.</text>
</comment>
<accession>A0ABT3EKL2</accession>
<name>A0ABT3EKL2_9FLAO</name>
<sequence length="262" mass="30863">MAKSSIHFENVKNTSQTHNLRKRDFDYVRKDLTPLNKSYGDMKPHPEVIDEFKKIIKEKTGRTAQAKAKFLIEGVFLFTEKHSNEDLVQTAREFGSKFKVIVKELHIHRDEGHYDKQTKIWHPNLHAHIVVENIDRNTGKSIKWNKEDLSSIQDFFAQSLKMERGIKSDKKHLSAIEYKIQKEQEDLERLLTNQLITANKDFLVIQGLILRDFKRNVLDDETSKKFIDFVANHPLKRDYLNKLEEVNKVNQKTQGNKRRLGR</sequence>
<organism evidence="1 2">
    <name type="scientific">Flavobacterium lacisediminis</name>
    <dbReference type="NCBI Taxonomy" id="2989705"/>
    <lineage>
        <taxon>Bacteria</taxon>
        <taxon>Pseudomonadati</taxon>
        <taxon>Bacteroidota</taxon>
        <taxon>Flavobacteriia</taxon>
        <taxon>Flavobacteriales</taxon>
        <taxon>Flavobacteriaceae</taxon>
        <taxon>Flavobacterium</taxon>
    </lineage>
</organism>
<reference evidence="1" key="1">
    <citation type="submission" date="2022-10" db="EMBL/GenBank/DDBJ databases">
        <title>Flavobacterium sp. nov., a bacterium isolated from lake sediment.</title>
        <authorList>
            <person name="Qu J.-H."/>
        </authorList>
    </citation>
    <scope>NUCLEOTIDE SEQUENCE</scope>
    <source>
        <strain evidence="1">TH16-21</strain>
    </source>
</reference>
<evidence type="ECO:0000313" key="1">
    <source>
        <dbReference type="EMBL" id="MCW1149112.1"/>
    </source>
</evidence>
<dbReference type="EMBL" id="JAPCIO010000012">
    <property type="protein sequence ID" value="MCW1149112.1"/>
    <property type="molecule type" value="Genomic_DNA"/>
</dbReference>
<keyword evidence="2" id="KW-1185">Reference proteome</keyword>
<gene>
    <name evidence="1" type="ORF">OJ995_12855</name>
</gene>